<sequence>MSSSVQDGIQVLHVDDEPGFPDLTDEFLEREEEEFSVVIATDASEALDIIHDNKPDCVVSDFDMPGMNGLEFLQITRIEYPELPFIFFTSRDSRAIVASGVAVDITESVS</sequence>
<dbReference type="InterPro" id="IPR050595">
    <property type="entry name" value="Bact_response_regulator"/>
</dbReference>
<dbReference type="PANTHER" id="PTHR44591:SF3">
    <property type="entry name" value="RESPONSE REGULATORY DOMAIN-CONTAINING PROTEIN"/>
    <property type="match status" value="1"/>
</dbReference>
<dbReference type="EMBL" id="RBWW01000003">
    <property type="protein sequence ID" value="RKS75812.1"/>
    <property type="molecule type" value="Genomic_DNA"/>
</dbReference>
<dbReference type="CDD" id="cd00156">
    <property type="entry name" value="REC"/>
    <property type="match status" value="1"/>
</dbReference>
<evidence type="ECO:0000313" key="5">
    <source>
        <dbReference type="Proteomes" id="UP000268233"/>
    </source>
</evidence>
<dbReference type="AlphaFoldDB" id="A0A495QQP0"/>
<gene>
    <name evidence="4" type="ORF">BDK61_4329</name>
</gene>
<dbReference type="SUPFAM" id="SSF52172">
    <property type="entry name" value="CheY-like"/>
    <property type="match status" value="1"/>
</dbReference>
<keyword evidence="5" id="KW-1185">Reference proteome</keyword>
<protein>
    <submittedName>
        <fullName evidence="4">Response regulator receiver domain-containing protein</fullName>
    </submittedName>
</protein>
<evidence type="ECO:0000256" key="1">
    <source>
        <dbReference type="ARBA" id="ARBA00022553"/>
    </source>
</evidence>
<dbReference type="InterPro" id="IPR011006">
    <property type="entry name" value="CheY-like_superfamily"/>
</dbReference>
<comment type="caution">
    <text evidence="4">The sequence shown here is derived from an EMBL/GenBank/DDBJ whole genome shotgun (WGS) entry which is preliminary data.</text>
</comment>
<dbReference type="RefSeq" id="WP_121304539.1">
    <property type="nucleotide sequence ID" value="NZ_RBWW01000003.1"/>
</dbReference>
<dbReference type="Proteomes" id="UP000268233">
    <property type="component" value="Unassembled WGS sequence"/>
</dbReference>
<dbReference type="InterPro" id="IPR001789">
    <property type="entry name" value="Sig_transdc_resp-reg_receiver"/>
</dbReference>
<proteinExistence type="predicted"/>
<dbReference type="Gene3D" id="3.40.50.2300">
    <property type="match status" value="1"/>
</dbReference>
<dbReference type="PANTHER" id="PTHR44591">
    <property type="entry name" value="STRESS RESPONSE REGULATOR PROTEIN 1"/>
    <property type="match status" value="1"/>
</dbReference>
<accession>A0A495QQP0</accession>
<dbReference type="SMART" id="SM00448">
    <property type="entry name" value="REC"/>
    <property type="match status" value="1"/>
</dbReference>
<dbReference type="Pfam" id="PF00072">
    <property type="entry name" value="Response_reg"/>
    <property type="match status" value="1"/>
</dbReference>
<name>A0A495QQP0_9EURY</name>
<feature type="domain" description="Response regulatory" evidence="3">
    <location>
        <begin position="10"/>
        <end position="110"/>
    </location>
</feature>
<organism evidence="4 5">
    <name type="scientific">Haloarcula quadrata</name>
    <dbReference type="NCBI Taxonomy" id="182779"/>
    <lineage>
        <taxon>Archaea</taxon>
        <taxon>Methanobacteriati</taxon>
        <taxon>Methanobacteriota</taxon>
        <taxon>Stenosarchaea group</taxon>
        <taxon>Halobacteria</taxon>
        <taxon>Halobacteriales</taxon>
        <taxon>Haloarculaceae</taxon>
        <taxon>Haloarcula</taxon>
    </lineage>
</organism>
<feature type="modified residue" description="4-aspartylphosphate" evidence="2">
    <location>
        <position position="61"/>
    </location>
</feature>
<evidence type="ECO:0000256" key="2">
    <source>
        <dbReference type="PROSITE-ProRule" id="PRU00169"/>
    </source>
</evidence>
<reference evidence="4 5" key="1">
    <citation type="submission" date="2018-10" db="EMBL/GenBank/DDBJ databases">
        <title>Genomic Encyclopedia of Archaeal and Bacterial Type Strains, Phase II (KMG-II): from individual species to whole genera.</title>
        <authorList>
            <person name="Goeker M."/>
        </authorList>
    </citation>
    <scope>NUCLEOTIDE SEQUENCE [LARGE SCALE GENOMIC DNA]</scope>
    <source>
        <strain evidence="4 5">DSM 11927</strain>
    </source>
</reference>
<keyword evidence="1 2" id="KW-0597">Phosphoprotein</keyword>
<evidence type="ECO:0000259" key="3">
    <source>
        <dbReference type="PROSITE" id="PS50110"/>
    </source>
</evidence>
<dbReference type="PROSITE" id="PS50110">
    <property type="entry name" value="RESPONSE_REGULATORY"/>
    <property type="match status" value="1"/>
</dbReference>
<evidence type="ECO:0000313" key="4">
    <source>
        <dbReference type="EMBL" id="RKS75812.1"/>
    </source>
</evidence>
<dbReference type="GO" id="GO:0000160">
    <property type="term" value="P:phosphorelay signal transduction system"/>
    <property type="evidence" value="ECO:0007669"/>
    <property type="project" value="InterPro"/>
</dbReference>